<dbReference type="InterPro" id="IPR036390">
    <property type="entry name" value="WH_DNA-bd_sf"/>
</dbReference>
<keyword evidence="2" id="KW-0812">Transmembrane</keyword>
<accession>A0A847D0S1</accession>
<name>A0A847D0S1_9BACT</name>
<reference evidence="3 4" key="1">
    <citation type="journal article" date="2020" name="Biotechnol. Biofuels">
        <title>New insights from the biogas microbiome by comprehensive genome-resolved metagenomics of nearly 1600 species originating from multiple anaerobic digesters.</title>
        <authorList>
            <person name="Campanaro S."/>
            <person name="Treu L."/>
            <person name="Rodriguez-R L.M."/>
            <person name="Kovalovszki A."/>
            <person name="Ziels R.M."/>
            <person name="Maus I."/>
            <person name="Zhu X."/>
            <person name="Kougias P.G."/>
            <person name="Basile A."/>
            <person name="Luo G."/>
            <person name="Schluter A."/>
            <person name="Konstantinidis K.T."/>
            <person name="Angelidaki I."/>
        </authorList>
    </citation>
    <scope>NUCLEOTIDE SEQUENCE [LARGE SCALE GENOMIC DNA]</scope>
    <source>
        <strain evidence="3">AS06rmzACSIP_65</strain>
    </source>
</reference>
<sequence>MEDNNQKERSVKSLLTSILSLLIGLFILGSILKNRKDEDSKSELKEKPQTPDKEEIVQDSVKNVVGLNKRQAEILAEVSRLKEITPSELYKLQPNVSSRTLRRDMDVLVNKGLVSQDGSTKSTKYTYLG</sequence>
<dbReference type="InterPro" id="IPR036388">
    <property type="entry name" value="WH-like_DNA-bd_sf"/>
</dbReference>
<dbReference type="Proteomes" id="UP000545876">
    <property type="component" value="Unassembled WGS sequence"/>
</dbReference>
<proteinExistence type="predicted"/>
<dbReference type="SUPFAM" id="SSF46785">
    <property type="entry name" value="Winged helix' DNA-binding domain"/>
    <property type="match status" value="1"/>
</dbReference>
<keyword evidence="2" id="KW-1133">Transmembrane helix</keyword>
<keyword evidence="2" id="KW-0472">Membrane</keyword>
<dbReference type="AlphaFoldDB" id="A0A847D0S1"/>
<feature type="region of interest" description="Disordered" evidence="1">
    <location>
        <begin position="37"/>
        <end position="57"/>
    </location>
</feature>
<feature type="transmembrane region" description="Helical" evidence="2">
    <location>
        <begin position="14"/>
        <end position="32"/>
    </location>
</feature>
<feature type="compositionally biased region" description="Basic and acidic residues" evidence="1">
    <location>
        <begin position="37"/>
        <end position="56"/>
    </location>
</feature>
<dbReference type="Gene3D" id="1.10.10.10">
    <property type="entry name" value="Winged helix-like DNA-binding domain superfamily/Winged helix DNA-binding domain"/>
    <property type="match status" value="1"/>
</dbReference>
<comment type="caution">
    <text evidence="3">The sequence shown here is derived from an EMBL/GenBank/DDBJ whole genome shotgun (WGS) entry which is preliminary data.</text>
</comment>
<protein>
    <recommendedName>
        <fullName evidence="5">DeoR family transcriptional regulator</fullName>
    </recommendedName>
</protein>
<organism evidence="3 4">
    <name type="scientific">Candidatus Dojkabacteria bacterium</name>
    <dbReference type="NCBI Taxonomy" id="2099670"/>
    <lineage>
        <taxon>Bacteria</taxon>
        <taxon>Candidatus Dojkabacteria</taxon>
    </lineage>
</organism>
<evidence type="ECO:0000256" key="2">
    <source>
        <dbReference type="SAM" id="Phobius"/>
    </source>
</evidence>
<evidence type="ECO:0000256" key="1">
    <source>
        <dbReference type="SAM" id="MobiDB-lite"/>
    </source>
</evidence>
<evidence type="ECO:0000313" key="3">
    <source>
        <dbReference type="EMBL" id="NLD25261.1"/>
    </source>
</evidence>
<evidence type="ECO:0008006" key="5">
    <source>
        <dbReference type="Google" id="ProtNLM"/>
    </source>
</evidence>
<dbReference type="EMBL" id="JAAZBX010000002">
    <property type="protein sequence ID" value="NLD25261.1"/>
    <property type="molecule type" value="Genomic_DNA"/>
</dbReference>
<gene>
    <name evidence="3" type="ORF">GX656_01305</name>
</gene>
<evidence type="ECO:0000313" key="4">
    <source>
        <dbReference type="Proteomes" id="UP000545876"/>
    </source>
</evidence>